<keyword evidence="2" id="KW-0547">Nucleotide-binding</keyword>
<keyword evidence="1 8" id="KW-0436">Ligase</keyword>
<dbReference type="InterPro" id="IPR037222">
    <property type="entry name" value="GatD_N_sf"/>
</dbReference>
<keyword evidence="3" id="KW-0067">ATP-binding</keyword>
<proteinExistence type="inferred from homology"/>
<dbReference type="PANTHER" id="PTHR11707">
    <property type="entry name" value="L-ASPARAGINASE"/>
    <property type="match status" value="1"/>
</dbReference>
<dbReference type="InterPro" id="IPR027474">
    <property type="entry name" value="L-asparaginase_N"/>
</dbReference>
<evidence type="ECO:0000313" key="8">
    <source>
        <dbReference type="EMBL" id="CEG11103.1"/>
    </source>
</evidence>
<dbReference type="PROSITE" id="PS00917">
    <property type="entry name" value="ASN_GLN_ASE_2"/>
    <property type="match status" value="1"/>
</dbReference>
<evidence type="ECO:0000256" key="2">
    <source>
        <dbReference type="ARBA" id="ARBA00022741"/>
    </source>
</evidence>
<dbReference type="GO" id="GO:0006520">
    <property type="term" value="P:amino acid metabolic process"/>
    <property type="evidence" value="ECO:0007669"/>
    <property type="project" value="InterPro"/>
</dbReference>
<dbReference type="GO" id="GO:0005524">
    <property type="term" value="F:ATP binding"/>
    <property type="evidence" value="ECO:0007669"/>
    <property type="project" value="UniProtKB-KW"/>
</dbReference>
<dbReference type="Gene3D" id="2.30.30.520">
    <property type="match status" value="1"/>
</dbReference>
<dbReference type="InterPro" id="IPR006034">
    <property type="entry name" value="Asparaginase/glutaminase-like"/>
</dbReference>
<reference evidence="8" key="1">
    <citation type="submission" date="2014-09" db="EMBL/GenBank/DDBJ databases">
        <authorList>
            <person name="Probst J Alexander"/>
        </authorList>
    </citation>
    <scope>NUCLEOTIDE SEQUENCE</scope>
</reference>
<dbReference type="GO" id="GO:0016874">
    <property type="term" value="F:ligase activity"/>
    <property type="evidence" value="ECO:0007669"/>
    <property type="project" value="UniProtKB-KW"/>
</dbReference>
<protein>
    <submittedName>
        <fullName evidence="8">Glutamyl-tRNA(Gln) amidotransferase subunit D</fullName>
        <ecNumber evidence="8">6.3.5.-</ecNumber>
    </submittedName>
</protein>
<dbReference type="NCBIfam" id="TIGR00519">
    <property type="entry name" value="asnASE_I"/>
    <property type="match status" value="1"/>
</dbReference>
<dbReference type="InterPro" id="IPR036152">
    <property type="entry name" value="Asp/glu_Ase-like_sf"/>
</dbReference>
<dbReference type="SUPFAM" id="SSF141300">
    <property type="entry name" value="GatD N-terminal domain-like"/>
    <property type="match status" value="1"/>
</dbReference>
<dbReference type="Gene3D" id="3.40.50.40">
    <property type="match status" value="1"/>
</dbReference>
<name>A0A098E5V5_9ZZZZ</name>
<dbReference type="InterPro" id="IPR040919">
    <property type="entry name" value="Asparaginase_C"/>
</dbReference>
<dbReference type="InterPro" id="IPR037152">
    <property type="entry name" value="L-asparaginase_N_sf"/>
</dbReference>
<accession>A0A098E5V5</accession>
<dbReference type="InterPro" id="IPR011878">
    <property type="entry name" value="GatD"/>
</dbReference>
<dbReference type="NCBIfam" id="TIGR02153">
    <property type="entry name" value="gatD_arch"/>
    <property type="match status" value="1"/>
</dbReference>
<feature type="domain" description="L-asparaginase N-terminal" evidence="5">
    <location>
        <begin position="81"/>
        <end position="270"/>
    </location>
</feature>
<dbReference type="GO" id="GO:0004067">
    <property type="term" value="F:asparaginase activity"/>
    <property type="evidence" value="ECO:0007669"/>
    <property type="project" value="InterPro"/>
</dbReference>
<feature type="domain" description="GatD N-terminal" evidence="7">
    <location>
        <begin position="7"/>
        <end position="60"/>
    </location>
</feature>
<dbReference type="EC" id="6.3.5.-" evidence="8"/>
<dbReference type="EMBL" id="CCXY01000019">
    <property type="protein sequence ID" value="CEG11103.1"/>
    <property type="molecule type" value="Genomic_DNA"/>
</dbReference>
<dbReference type="GO" id="GO:0006412">
    <property type="term" value="P:translation"/>
    <property type="evidence" value="ECO:0007669"/>
    <property type="project" value="UniProtKB-KW"/>
</dbReference>
<organism evidence="8">
    <name type="scientific">groundwater metagenome</name>
    <dbReference type="NCBI Taxonomy" id="717931"/>
    <lineage>
        <taxon>unclassified sequences</taxon>
        <taxon>metagenomes</taxon>
        <taxon>ecological metagenomes</taxon>
    </lineage>
</organism>
<keyword evidence="8" id="KW-0808">Transferase</keyword>
<dbReference type="Pfam" id="PF00710">
    <property type="entry name" value="Asparaginase"/>
    <property type="match status" value="1"/>
</dbReference>
<evidence type="ECO:0000259" key="5">
    <source>
        <dbReference type="Pfam" id="PF00710"/>
    </source>
</evidence>
<dbReference type="PRINTS" id="PR00139">
    <property type="entry name" value="ASNGLNASE"/>
</dbReference>
<sequence>MNLNNANAGDFVKITTADKSFEGHLMPEYDLESREFLFVKLKSGYNVGVRKDKILNIEVIKKTEPKSAVESEKEDENGNGKILILATGGTIASKIDYITGGVKPAFSANDLLNTVLEISETGVRISGKQILNKFSENLTPDDWIKIAGEVYKCVEKGAKGIVIPHGTDTLHYSSAMLSFMLKNLNVPVVFTGAQRSSDRGSSDATLNLINSIYFASLNPEKFHNNRVFVLMHEGTDDKFCAVFRGTRVRKMHTSRRDAFGGDKFARINFFEKKFENENKTGILEKDEKNNLILDTKIEKNVMLLKYFPTLTTEIFEFLCEKYKGIVIEGTGLGHVNESLIAPIKNAIDKGTFIAMASQTIFGRTNLNVYATGRKLLKAGVVSCEDMLPEVAYIKLMFALGHHNEYEDIKNFMRTNIAYEINERSEIR</sequence>
<dbReference type="Gene3D" id="3.40.50.1170">
    <property type="entry name" value="L-asparaginase, N-terminal domain"/>
    <property type="match status" value="1"/>
</dbReference>
<dbReference type="PIRSF" id="PIRSF500175">
    <property type="entry name" value="Glu_ADT_D"/>
    <property type="match status" value="1"/>
</dbReference>
<dbReference type="HAMAP" id="MF_00586">
    <property type="entry name" value="GatD"/>
    <property type="match status" value="1"/>
</dbReference>
<dbReference type="Pfam" id="PF17763">
    <property type="entry name" value="Asparaginase_C"/>
    <property type="match status" value="1"/>
</dbReference>
<dbReference type="NCBIfam" id="NF003217">
    <property type="entry name" value="PRK04183.1"/>
    <property type="match status" value="1"/>
</dbReference>
<dbReference type="PIRSF" id="PIRSF001220">
    <property type="entry name" value="L-ASNase_gatD"/>
    <property type="match status" value="1"/>
</dbReference>
<dbReference type="SMART" id="SM00870">
    <property type="entry name" value="Asparaginase"/>
    <property type="match status" value="1"/>
</dbReference>
<feature type="domain" description="Asparaginase/glutaminase C-terminal" evidence="6">
    <location>
        <begin position="300"/>
        <end position="412"/>
    </location>
</feature>
<dbReference type="SFLD" id="SFLDS00057">
    <property type="entry name" value="Glutaminase/Asparaginase"/>
    <property type="match status" value="1"/>
</dbReference>
<dbReference type="AlphaFoldDB" id="A0A098E5V5"/>
<dbReference type="Pfam" id="PF18195">
    <property type="entry name" value="GatD_N"/>
    <property type="match status" value="1"/>
</dbReference>
<dbReference type="CDD" id="cd08962">
    <property type="entry name" value="GatD"/>
    <property type="match status" value="1"/>
</dbReference>
<dbReference type="PANTHER" id="PTHR11707:SF28">
    <property type="entry name" value="60 KDA LYSOPHOSPHOLIPASE"/>
    <property type="match status" value="1"/>
</dbReference>
<dbReference type="PROSITE" id="PS51732">
    <property type="entry name" value="ASN_GLN_ASE_3"/>
    <property type="match status" value="1"/>
</dbReference>
<evidence type="ECO:0000256" key="4">
    <source>
        <dbReference type="ARBA" id="ARBA00022917"/>
    </source>
</evidence>
<evidence type="ECO:0000256" key="3">
    <source>
        <dbReference type="ARBA" id="ARBA00022840"/>
    </source>
</evidence>
<gene>
    <name evidence="8" type="primary">gatD</name>
    <name evidence="8" type="ORF">MSIBF_A1150002</name>
</gene>
<dbReference type="InterPro" id="IPR006033">
    <property type="entry name" value="AsnA_fam"/>
</dbReference>
<dbReference type="GO" id="GO:0016740">
    <property type="term" value="F:transferase activity"/>
    <property type="evidence" value="ECO:0007669"/>
    <property type="project" value="UniProtKB-KW"/>
</dbReference>
<dbReference type="InterPro" id="IPR040918">
    <property type="entry name" value="GatD_N"/>
</dbReference>
<dbReference type="InterPro" id="IPR027473">
    <property type="entry name" value="L-asparaginase_C"/>
</dbReference>
<evidence type="ECO:0000256" key="1">
    <source>
        <dbReference type="ARBA" id="ARBA00022598"/>
    </source>
</evidence>
<dbReference type="InterPro" id="IPR027475">
    <property type="entry name" value="Asparaginase/glutaminase_AS2"/>
</dbReference>
<dbReference type="GO" id="GO:0006450">
    <property type="term" value="P:regulation of translational fidelity"/>
    <property type="evidence" value="ECO:0007669"/>
    <property type="project" value="InterPro"/>
</dbReference>
<evidence type="ECO:0000259" key="7">
    <source>
        <dbReference type="Pfam" id="PF18195"/>
    </source>
</evidence>
<evidence type="ECO:0000259" key="6">
    <source>
        <dbReference type="Pfam" id="PF17763"/>
    </source>
</evidence>
<dbReference type="SUPFAM" id="SSF53774">
    <property type="entry name" value="Glutaminase/Asparaginase"/>
    <property type="match status" value="1"/>
</dbReference>
<keyword evidence="4" id="KW-0648">Protein biosynthesis</keyword>